<dbReference type="Pfam" id="PF04840">
    <property type="entry name" value="Vps16_C"/>
    <property type="match status" value="1"/>
</dbReference>
<dbReference type="PANTHER" id="PTHR12811">
    <property type="entry name" value="VACUOLAR PROTEIN SORTING VPS16"/>
    <property type="match status" value="1"/>
</dbReference>
<reference evidence="5 6" key="1">
    <citation type="submission" date="2020-06" db="EMBL/GenBank/DDBJ databases">
        <title>The yeast mating-type switching endonuclease HO is a domesticated member of an unorthodox homing genetic element family.</title>
        <authorList>
            <person name="Coughlan A.Y."/>
            <person name="Lombardi L."/>
            <person name="Braun-Galleani S."/>
            <person name="Martos A.R."/>
            <person name="Galeote V."/>
            <person name="Bigey F."/>
            <person name="Dequin S."/>
            <person name="Byrne K.P."/>
            <person name="Wolfe K.H."/>
        </authorList>
    </citation>
    <scope>NUCLEOTIDE SEQUENCE [LARGE SCALE GENOMIC DNA]</scope>
    <source>
        <strain evidence="5 6">CBS764</strain>
    </source>
</reference>
<dbReference type="GO" id="GO:0030897">
    <property type="term" value="C:HOPS complex"/>
    <property type="evidence" value="ECO:0007669"/>
    <property type="project" value="TreeGrafter"/>
</dbReference>
<keyword evidence="2" id="KW-0653">Protein transport</keyword>
<dbReference type="RefSeq" id="XP_037141447.1">
    <property type="nucleotide sequence ID" value="XM_037285551.1"/>
</dbReference>
<dbReference type="GO" id="GO:0016197">
    <property type="term" value="P:endosomal transport"/>
    <property type="evidence" value="ECO:0007669"/>
    <property type="project" value="TreeGrafter"/>
</dbReference>
<proteinExistence type="inferred from homology"/>
<dbReference type="OrthoDB" id="1792at2759"/>
<keyword evidence="6" id="KW-1185">Reference proteome</keyword>
<evidence type="ECO:0000256" key="1">
    <source>
        <dbReference type="ARBA" id="ARBA00009250"/>
    </source>
</evidence>
<dbReference type="GeneID" id="59328039"/>
<gene>
    <name evidence="5" type="ORF">HG536_0H01480</name>
</gene>
<dbReference type="Gene3D" id="1.10.150.780">
    <property type="entry name" value="Vps16, C-terminal region"/>
    <property type="match status" value="1"/>
</dbReference>
<keyword evidence="2" id="KW-0813">Transport</keyword>
<comment type="similarity">
    <text evidence="1 2">Belongs to the VPS16 family.</text>
</comment>
<dbReference type="PANTHER" id="PTHR12811:SF0">
    <property type="entry name" value="VACUOLAR PROTEIN SORTING-ASSOCIATED PROTEIN 16 HOMOLOG"/>
    <property type="match status" value="1"/>
</dbReference>
<dbReference type="PIRSF" id="PIRSF007949">
    <property type="entry name" value="VPS16"/>
    <property type="match status" value="1"/>
</dbReference>
<feature type="domain" description="Vps16 C-terminal" evidence="3">
    <location>
        <begin position="477"/>
        <end position="793"/>
    </location>
</feature>
<evidence type="ECO:0000259" key="3">
    <source>
        <dbReference type="Pfam" id="PF04840"/>
    </source>
</evidence>
<dbReference type="InterPro" id="IPR006926">
    <property type="entry name" value="Vps16_N"/>
</dbReference>
<dbReference type="GO" id="GO:0006886">
    <property type="term" value="P:intracellular protein transport"/>
    <property type="evidence" value="ECO:0007669"/>
    <property type="project" value="InterPro"/>
</dbReference>
<dbReference type="InterPro" id="IPR038132">
    <property type="entry name" value="Vps16_C_sf"/>
</dbReference>
<dbReference type="InterPro" id="IPR006925">
    <property type="entry name" value="Vps16_C"/>
</dbReference>
<dbReference type="Proteomes" id="UP000515788">
    <property type="component" value="Chromosome 8"/>
</dbReference>
<evidence type="ECO:0000313" key="6">
    <source>
        <dbReference type="Proteomes" id="UP000515788"/>
    </source>
</evidence>
<organism evidence="5 6">
    <name type="scientific">Torulaspora globosa</name>
    <dbReference type="NCBI Taxonomy" id="48254"/>
    <lineage>
        <taxon>Eukaryota</taxon>
        <taxon>Fungi</taxon>
        <taxon>Dikarya</taxon>
        <taxon>Ascomycota</taxon>
        <taxon>Saccharomycotina</taxon>
        <taxon>Saccharomycetes</taxon>
        <taxon>Saccharomycetales</taxon>
        <taxon>Saccharomycetaceae</taxon>
        <taxon>Torulaspora</taxon>
    </lineage>
</organism>
<comment type="function">
    <text evidence="2">Essential for vacuolar protein sorting. Required for vacuole biogenesis, stability and to maintain vacuole morphology.</text>
</comment>
<dbReference type="AlphaFoldDB" id="A0A7G3ZMN7"/>
<evidence type="ECO:0000256" key="2">
    <source>
        <dbReference type="PIRNR" id="PIRNR007949"/>
    </source>
</evidence>
<dbReference type="EMBL" id="CP059253">
    <property type="protein sequence ID" value="QLL34773.1"/>
    <property type="molecule type" value="Genomic_DNA"/>
</dbReference>
<accession>A0A7G3ZMN7</accession>
<dbReference type="KEGG" id="tgb:HG536_0H01480"/>
<dbReference type="GO" id="GO:0003779">
    <property type="term" value="F:actin binding"/>
    <property type="evidence" value="ECO:0007669"/>
    <property type="project" value="TreeGrafter"/>
</dbReference>
<evidence type="ECO:0000259" key="4">
    <source>
        <dbReference type="Pfam" id="PF04841"/>
    </source>
</evidence>
<dbReference type="GO" id="GO:0005768">
    <property type="term" value="C:endosome"/>
    <property type="evidence" value="ECO:0007669"/>
    <property type="project" value="TreeGrafter"/>
</dbReference>
<feature type="domain" description="Vps16 N-terminal" evidence="4">
    <location>
        <begin position="4"/>
        <end position="377"/>
    </location>
</feature>
<name>A0A7G3ZMN7_9SACH</name>
<evidence type="ECO:0000313" key="5">
    <source>
        <dbReference type="EMBL" id="QLL34773.1"/>
    </source>
</evidence>
<sequence length="795" mass="92169">MKIPSFSWERLRDVFYRSRILCESKWPALDDVQYAISTTLIAIEVNEAIEIYDYQGELEATLDKKAFPDVVAFEFDENDNLIIATPNSIIMVRSWRPLNLSKCLLKDEVQDSIWDFKQSLLVTRQNQDIYRYQNHKIELICKNSGRYTLLTKEHWGSDRKKAVLLDVNHVFQLEIEDKLLSKSLQDSQWQNVVISPDGLICLYSSKFNKLQIYKDPQRILLEHSLDGVPKIIKWCGNDSIACSFTDEVRLYGPENSYVTFWYPHEISALFTEADGLKIFTEEDVRFISRVSSSTSNAFRVGSTEPAAILLDSLDLLDSNISGAIENLKIINLEKAVEDCIAAAKEEFDPHIQKQLLSAASFGKASLAYRSFDSDKFVHACDKIRLLNLLRGRAMFLTAAEFDRISLNGIIERLLVRHKHYHAIAICRLTKNLSFLPKVFSSWAITKLQLSPELEDDELLSLIKEKFFDLQTKADGHMARVAHAAFLEGRFRLARDLALLEPSTTLKISELLGLEDDNLALTVSMEARSPELTLSLLLSLRERLTTTQLIRLLTINMSNEQLYPYYNRKYHSLLYDYYRQMDQYVDLAQLLIAQAKQQGSLRAFLPQVRELYSKIPNNPLTKENTELLLRQEKLYTYQDSLSSKYGQNFIDMSLDETLSKLIDLRQERQAQDLVKRFNVTDKKFYHLKCKRLIENKLFEDLYEFAISRKSPIGYRPFYNYLKRKGYNAEAVNYVDMISGISYKQKWDLYLECKGYYEAIRLAGKEKDVLGLKELYRIVPANEPRLKAEINQIMSKL</sequence>
<dbReference type="GO" id="GO:0042144">
    <property type="term" value="P:vacuole fusion, non-autophagic"/>
    <property type="evidence" value="ECO:0007669"/>
    <property type="project" value="TreeGrafter"/>
</dbReference>
<dbReference type="InterPro" id="IPR016534">
    <property type="entry name" value="VPS16"/>
</dbReference>
<dbReference type="Pfam" id="PF04841">
    <property type="entry name" value="Vps16_N"/>
    <property type="match status" value="1"/>
</dbReference>
<protein>
    <recommendedName>
        <fullName evidence="2">Probable vacuolar protein sorting-associated protein 16 homolog</fullName>
    </recommendedName>
</protein>